<evidence type="ECO:0000256" key="1">
    <source>
        <dbReference type="PROSITE-ProRule" id="PRU00723"/>
    </source>
</evidence>
<feature type="zinc finger region" description="C3H1-type" evidence="1">
    <location>
        <begin position="152"/>
        <end position="179"/>
    </location>
</feature>
<evidence type="ECO:0000313" key="4">
    <source>
        <dbReference type="EMBL" id="CAL8097289.1"/>
    </source>
</evidence>
<reference evidence="4 5" key="1">
    <citation type="submission" date="2024-08" db="EMBL/GenBank/DDBJ databases">
        <authorList>
            <person name="Cucini C."/>
            <person name="Frati F."/>
        </authorList>
    </citation>
    <scope>NUCLEOTIDE SEQUENCE [LARGE SCALE GENOMIC DNA]</scope>
</reference>
<evidence type="ECO:0000313" key="5">
    <source>
        <dbReference type="Proteomes" id="UP001642540"/>
    </source>
</evidence>
<feature type="domain" description="C3H1-type" evidence="3">
    <location>
        <begin position="152"/>
        <end position="179"/>
    </location>
</feature>
<feature type="compositionally biased region" description="Polar residues" evidence="2">
    <location>
        <begin position="45"/>
        <end position="66"/>
    </location>
</feature>
<keyword evidence="1" id="KW-0479">Metal-binding</keyword>
<dbReference type="EMBL" id="CAXLJM020000028">
    <property type="protein sequence ID" value="CAL8097289.1"/>
    <property type="molecule type" value="Genomic_DNA"/>
</dbReference>
<accession>A0ABP1QD13</accession>
<name>A0ABP1QD13_9HEXA</name>
<gene>
    <name evidence="4" type="ORF">ODALV1_LOCUS9609</name>
</gene>
<feature type="region of interest" description="Disordered" evidence="2">
    <location>
        <begin position="239"/>
        <end position="278"/>
    </location>
</feature>
<proteinExistence type="predicted"/>
<dbReference type="PROSITE" id="PS50103">
    <property type="entry name" value="ZF_C3H1"/>
    <property type="match status" value="1"/>
</dbReference>
<feature type="region of interest" description="Disordered" evidence="2">
    <location>
        <begin position="1"/>
        <end position="100"/>
    </location>
</feature>
<dbReference type="Gene3D" id="3.30.1370.210">
    <property type="match status" value="1"/>
</dbReference>
<feature type="compositionally biased region" description="Polar residues" evidence="2">
    <location>
        <begin position="197"/>
        <end position="215"/>
    </location>
</feature>
<evidence type="ECO:0000256" key="2">
    <source>
        <dbReference type="SAM" id="MobiDB-lite"/>
    </source>
</evidence>
<organism evidence="4 5">
    <name type="scientific">Orchesella dallaii</name>
    <dbReference type="NCBI Taxonomy" id="48710"/>
    <lineage>
        <taxon>Eukaryota</taxon>
        <taxon>Metazoa</taxon>
        <taxon>Ecdysozoa</taxon>
        <taxon>Arthropoda</taxon>
        <taxon>Hexapoda</taxon>
        <taxon>Collembola</taxon>
        <taxon>Entomobryomorpha</taxon>
        <taxon>Entomobryoidea</taxon>
        <taxon>Orchesellidae</taxon>
        <taxon>Orchesellinae</taxon>
        <taxon>Orchesella</taxon>
    </lineage>
</organism>
<feature type="compositionally biased region" description="Basic and acidic residues" evidence="2">
    <location>
        <begin position="248"/>
        <end position="265"/>
    </location>
</feature>
<sequence>MSLVADYSDSDENSDAGNHHESFGDYAQGRGGEAGSDKALKNGKTAVQSKPKSANGISSNNKSNFLIQEADSSSSDFDSDGETEAVRSRNKKRKQANQVKLSNPFRTVTGDVNVSKEESVFRNPFREKEDQRIAVLEHHVKMTENPETATTINGKKICWNYRKRKCYLGTQCPFAHDSDVPLTEEQLKEQKLENDQQRSAGGTISTNRPVNMQNSPGIKSHLPATASVVAGTFDSNAFFSSPHLGGSDQKRRSETEDVDELEKQANKSKKRAGLTNSLIPTKRALNLYRKTKDK</sequence>
<keyword evidence="1" id="KW-0863">Zinc-finger</keyword>
<feature type="region of interest" description="Disordered" evidence="2">
    <location>
        <begin position="190"/>
        <end position="215"/>
    </location>
</feature>
<dbReference type="Proteomes" id="UP001642540">
    <property type="component" value="Unassembled WGS sequence"/>
</dbReference>
<protein>
    <recommendedName>
        <fullName evidence="3">C3H1-type domain-containing protein</fullName>
    </recommendedName>
</protein>
<dbReference type="InterPro" id="IPR000571">
    <property type="entry name" value="Znf_CCCH"/>
</dbReference>
<comment type="caution">
    <text evidence="4">The sequence shown here is derived from an EMBL/GenBank/DDBJ whole genome shotgun (WGS) entry which is preliminary data.</text>
</comment>
<keyword evidence="5" id="KW-1185">Reference proteome</keyword>
<evidence type="ECO:0000259" key="3">
    <source>
        <dbReference type="PROSITE" id="PS50103"/>
    </source>
</evidence>
<keyword evidence="1" id="KW-0862">Zinc</keyword>